<dbReference type="Proteomes" id="UP000814033">
    <property type="component" value="Unassembled WGS sequence"/>
</dbReference>
<sequence length="592" mass="65305">MPAPAVACWTSAATARAYRFGTGGAKSPWAEAESDVRLRAIQLPPIVLEILGSTIRSAIVPMLPGARVFVLCDAVQYPVPHTVDSVEISAHKARYCLQPSEPLLSLRHLYLINPERAVCTPHYYRHPCAAAITADRGRVPASLNSGAARPVPAPRRRRAALGPRNAATALRHVGIHAWSDDAPGVRVVDPRCALPELQRAAVTRGVEERVRSALEGMCREKGVDLGPMPRLITSGFKIHRRSKSRTEVPLDIQLLLIEWILRLSQSTIIDYTTLRACALVCRAWTPTAQRLLFRRIQREPLQYCHYNIHLLVPTLCTRPHLATHVRSILIAWPPYPASYAADCLRLLELCPHVERISFFDSEGHGKALSAELDAHMHAIQLRPVVLETSFLDEHTCRSLVNMCSGARVLILNDGYAHPLPATVEALQILADDPQHCLPLAQPLPALRSLTVICPAWSDTVLCGHLTSAGILPQLRTLQISGAFPPAEILAQLGQLRTFVVDELPKAPPIALPAPLRHFGYHIWAAEPGVLVLAELVVNPLRALPDLQLVTVTRRIEQHVRAALEGMCRDRGVDFGVYALPSSFQEPRNIDWI</sequence>
<keyword evidence="2" id="KW-1185">Reference proteome</keyword>
<reference evidence="1" key="2">
    <citation type="journal article" date="2022" name="New Phytol.">
        <title>Evolutionary transition to the ectomycorrhizal habit in the genomes of a hyperdiverse lineage of mushroom-forming fungi.</title>
        <authorList>
            <person name="Looney B."/>
            <person name="Miyauchi S."/>
            <person name="Morin E."/>
            <person name="Drula E."/>
            <person name="Courty P.E."/>
            <person name="Kohler A."/>
            <person name="Kuo A."/>
            <person name="LaButti K."/>
            <person name="Pangilinan J."/>
            <person name="Lipzen A."/>
            <person name="Riley R."/>
            <person name="Andreopoulos W."/>
            <person name="He G."/>
            <person name="Johnson J."/>
            <person name="Nolan M."/>
            <person name="Tritt A."/>
            <person name="Barry K.W."/>
            <person name="Grigoriev I.V."/>
            <person name="Nagy L.G."/>
            <person name="Hibbett D."/>
            <person name="Henrissat B."/>
            <person name="Matheny P.B."/>
            <person name="Labbe J."/>
            <person name="Martin F.M."/>
        </authorList>
    </citation>
    <scope>NUCLEOTIDE SEQUENCE</scope>
    <source>
        <strain evidence="1">FP105234-sp</strain>
    </source>
</reference>
<organism evidence="1 2">
    <name type="scientific">Auriscalpium vulgare</name>
    <dbReference type="NCBI Taxonomy" id="40419"/>
    <lineage>
        <taxon>Eukaryota</taxon>
        <taxon>Fungi</taxon>
        <taxon>Dikarya</taxon>
        <taxon>Basidiomycota</taxon>
        <taxon>Agaricomycotina</taxon>
        <taxon>Agaricomycetes</taxon>
        <taxon>Russulales</taxon>
        <taxon>Auriscalpiaceae</taxon>
        <taxon>Auriscalpium</taxon>
    </lineage>
</organism>
<dbReference type="EMBL" id="MU275918">
    <property type="protein sequence ID" value="KAI0046735.1"/>
    <property type="molecule type" value="Genomic_DNA"/>
</dbReference>
<protein>
    <submittedName>
        <fullName evidence="1">Uncharacterized protein</fullName>
    </submittedName>
</protein>
<proteinExistence type="predicted"/>
<reference evidence="1" key="1">
    <citation type="submission" date="2021-02" db="EMBL/GenBank/DDBJ databases">
        <authorList>
            <consortium name="DOE Joint Genome Institute"/>
            <person name="Ahrendt S."/>
            <person name="Looney B.P."/>
            <person name="Miyauchi S."/>
            <person name="Morin E."/>
            <person name="Drula E."/>
            <person name="Courty P.E."/>
            <person name="Chicoki N."/>
            <person name="Fauchery L."/>
            <person name="Kohler A."/>
            <person name="Kuo A."/>
            <person name="Labutti K."/>
            <person name="Pangilinan J."/>
            <person name="Lipzen A."/>
            <person name="Riley R."/>
            <person name="Andreopoulos W."/>
            <person name="He G."/>
            <person name="Johnson J."/>
            <person name="Barry K.W."/>
            <person name="Grigoriev I.V."/>
            <person name="Nagy L."/>
            <person name="Hibbett D."/>
            <person name="Henrissat B."/>
            <person name="Matheny P.B."/>
            <person name="Labbe J."/>
            <person name="Martin F."/>
        </authorList>
    </citation>
    <scope>NUCLEOTIDE SEQUENCE</scope>
    <source>
        <strain evidence="1">FP105234-sp</strain>
    </source>
</reference>
<name>A0ACB8RS04_9AGAM</name>
<comment type="caution">
    <text evidence="1">The sequence shown here is derived from an EMBL/GenBank/DDBJ whole genome shotgun (WGS) entry which is preliminary data.</text>
</comment>
<gene>
    <name evidence="1" type="ORF">FA95DRAFT_1679551</name>
</gene>
<evidence type="ECO:0000313" key="1">
    <source>
        <dbReference type="EMBL" id="KAI0046735.1"/>
    </source>
</evidence>
<accession>A0ACB8RS04</accession>
<evidence type="ECO:0000313" key="2">
    <source>
        <dbReference type="Proteomes" id="UP000814033"/>
    </source>
</evidence>